<dbReference type="CDD" id="cd07377">
    <property type="entry name" value="WHTH_GntR"/>
    <property type="match status" value="1"/>
</dbReference>
<dbReference type="Proteomes" id="UP000648239">
    <property type="component" value="Unassembled WGS sequence"/>
</dbReference>
<comment type="caution">
    <text evidence="5">The sequence shown here is derived from an EMBL/GenBank/DDBJ whole genome shotgun (WGS) entry which is preliminary data.</text>
</comment>
<evidence type="ECO:0000256" key="1">
    <source>
        <dbReference type="ARBA" id="ARBA00023015"/>
    </source>
</evidence>
<protein>
    <submittedName>
        <fullName evidence="5">GntR family transcriptional regulator</fullName>
    </submittedName>
</protein>
<evidence type="ECO:0000259" key="4">
    <source>
        <dbReference type="PROSITE" id="PS50949"/>
    </source>
</evidence>
<keyword evidence="2" id="KW-0238">DNA-binding</keyword>
<proteinExistence type="predicted"/>
<keyword evidence="3" id="KW-0804">Transcription</keyword>
<evidence type="ECO:0000256" key="2">
    <source>
        <dbReference type="ARBA" id="ARBA00023125"/>
    </source>
</evidence>
<dbReference type="EMBL" id="JACXWD010000009">
    <property type="protein sequence ID" value="MBD3867409.1"/>
    <property type="molecule type" value="Genomic_DNA"/>
</dbReference>
<dbReference type="PROSITE" id="PS50949">
    <property type="entry name" value="HTH_GNTR"/>
    <property type="match status" value="1"/>
</dbReference>
<gene>
    <name evidence="5" type="ORF">IFK94_04705</name>
</gene>
<feature type="domain" description="HTH gntR-type" evidence="4">
    <location>
        <begin position="14"/>
        <end position="82"/>
    </location>
</feature>
<name>A0A8J7CDX8_9BACT</name>
<dbReference type="Gene3D" id="1.10.10.10">
    <property type="entry name" value="Winged helix-like DNA-binding domain superfamily/Winged helix DNA-binding domain"/>
    <property type="match status" value="1"/>
</dbReference>
<accession>A0A8J7CDX8</accession>
<dbReference type="AlphaFoldDB" id="A0A8J7CDX8"/>
<sequence length="133" mass="14342">MEPLPISLSDATGVPYYRQIVDQIAELIRSGQLPPANRLPSVRDLSRELLISLITVRRAYADLEAAGLILRRQGQGTFVADDVETTSRRRALQEAGTVLAEAMARARQLGLSGSALRKTVEALLTGEGDNDAG</sequence>
<dbReference type="SUPFAM" id="SSF46785">
    <property type="entry name" value="Winged helix' DNA-binding domain"/>
    <property type="match status" value="1"/>
</dbReference>
<dbReference type="SMART" id="SM00345">
    <property type="entry name" value="HTH_GNTR"/>
    <property type="match status" value="1"/>
</dbReference>
<organism evidence="5 6">
    <name type="scientific">Candidatus Polarisedimenticola svalbardensis</name>
    <dbReference type="NCBI Taxonomy" id="2886004"/>
    <lineage>
        <taxon>Bacteria</taxon>
        <taxon>Pseudomonadati</taxon>
        <taxon>Acidobacteriota</taxon>
        <taxon>Candidatus Polarisedimenticolia</taxon>
        <taxon>Candidatus Polarisedimenticolales</taxon>
        <taxon>Candidatus Polarisedimenticolaceae</taxon>
        <taxon>Candidatus Polarisedimenticola</taxon>
    </lineage>
</organism>
<dbReference type="PANTHER" id="PTHR38445">
    <property type="entry name" value="HTH-TYPE TRANSCRIPTIONAL REPRESSOR YTRA"/>
    <property type="match status" value="1"/>
</dbReference>
<keyword evidence="1" id="KW-0805">Transcription regulation</keyword>
<dbReference type="GO" id="GO:0003677">
    <property type="term" value="F:DNA binding"/>
    <property type="evidence" value="ECO:0007669"/>
    <property type="project" value="UniProtKB-KW"/>
</dbReference>
<reference evidence="5 6" key="1">
    <citation type="submission" date="2020-08" db="EMBL/GenBank/DDBJ databases">
        <title>Acidobacteriota in marine sediments use diverse sulfur dissimilation pathways.</title>
        <authorList>
            <person name="Wasmund K."/>
        </authorList>
    </citation>
    <scope>NUCLEOTIDE SEQUENCE [LARGE SCALE GENOMIC DNA]</scope>
    <source>
        <strain evidence="5">MAG AM4</strain>
    </source>
</reference>
<dbReference type="Pfam" id="PF00392">
    <property type="entry name" value="GntR"/>
    <property type="match status" value="1"/>
</dbReference>
<evidence type="ECO:0000313" key="6">
    <source>
        <dbReference type="Proteomes" id="UP000648239"/>
    </source>
</evidence>
<dbReference type="GO" id="GO:0003700">
    <property type="term" value="F:DNA-binding transcription factor activity"/>
    <property type="evidence" value="ECO:0007669"/>
    <property type="project" value="InterPro"/>
</dbReference>
<dbReference type="InterPro" id="IPR036390">
    <property type="entry name" value="WH_DNA-bd_sf"/>
</dbReference>
<dbReference type="InterPro" id="IPR036388">
    <property type="entry name" value="WH-like_DNA-bd_sf"/>
</dbReference>
<dbReference type="InterPro" id="IPR000524">
    <property type="entry name" value="Tscrpt_reg_HTH_GntR"/>
</dbReference>
<evidence type="ECO:0000256" key="3">
    <source>
        <dbReference type="ARBA" id="ARBA00023163"/>
    </source>
</evidence>
<dbReference type="PANTHER" id="PTHR38445:SF7">
    <property type="entry name" value="GNTR-FAMILY TRANSCRIPTIONAL REGULATOR"/>
    <property type="match status" value="1"/>
</dbReference>
<evidence type="ECO:0000313" key="5">
    <source>
        <dbReference type="EMBL" id="MBD3867409.1"/>
    </source>
</evidence>